<keyword evidence="2" id="KW-0805">Transcription regulation</keyword>
<dbReference type="CDD" id="cd12148">
    <property type="entry name" value="fungal_TF_MHR"/>
    <property type="match status" value="1"/>
</dbReference>
<dbReference type="PANTHER" id="PTHR31845">
    <property type="entry name" value="FINGER DOMAIN PROTEIN, PUTATIVE-RELATED"/>
    <property type="match status" value="1"/>
</dbReference>
<organism evidence="7 8">
    <name type="scientific">Purpureocillium lavendulum</name>
    <dbReference type="NCBI Taxonomy" id="1247861"/>
    <lineage>
        <taxon>Eukaryota</taxon>
        <taxon>Fungi</taxon>
        <taxon>Dikarya</taxon>
        <taxon>Ascomycota</taxon>
        <taxon>Pezizomycotina</taxon>
        <taxon>Sordariomycetes</taxon>
        <taxon>Hypocreomycetidae</taxon>
        <taxon>Hypocreales</taxon>
        <taxon>Ophiocordycipitaceae</taxon>
        <taxon>Purpureocillium</taxon>
    </lineage>
</organism>
<evidence type="ECO:0000256" key="1">
    <source>
        <dbReference type="ARBA" id="ARBA00004123"/>
    </source>
</evidence>
<keyword evidence="8" id="KW-1185">Reference proteome</keyword>
<comment type="caution">
    <text evidence="7">The sequence shown here is derived from an EMBL/GenBank/DDBJ whole genome shotgun (WGS) entry which is preliminary data.</text>
</comment>
<dbReference type="InterPro" id="IPR051089">
    <property type="entry name" value="prtT"/>
</dbReference>
<dbReference type="PANTHER" id="PTHR31845:SF10">
    <property type="entry name" value="ZN(II)2CYS6 TRANSCRIPTION FACTOR (EUROFUNG)"/>
    <property type="match status" value="1"/>
</dbReference>
<gene>
    <name evidence="7" type="ORF">O9K51_03326</name>
</gene>
<protein>
    <submittedName>
        <fullName evidence="7">Fungal transcriptional regulatory protein</fullName>
    </submittedName>
</protein>
<feature type="region of interest" description="Disordered" evidence="6">
    <location>
        <begin position="454"/>
        <end position="475"/>
    </location>
</feature>
<reference evidence="7" key="1">
    <citation type="submission" date="2023-01" db="EMBL/GenBank/DDBJ databases">
        <title>The growth and conidiation of Purpureocillium lavendulum are regulated by nitrogen source and histone H3K14 acetylation.</title>
        <authorList>
            <person name="Tang P."/>
            <person name="Han J."/>
            <person name="Zhang C."/>
            <person name="Tang P."/>
            <person name="Qi F."/>
            <person name="Zhang K."/>
            <person name="Liang L."/>
        </authorList>
    </citation>
    <scope>NUCLEOTIDE SEQUENCE</scope>
    <source>
        <strain evidence="7">YMF1.00683</strain>
    </source>
</reference>
<dbReference type="EMBL" id="JAQHRD010000002">
    <property type="protein sequence ID" value="KAJ6444924.1"/>
    <property type="molecule type" value="Genomic_DNA"/>
</dbReference>
<dbReference type="GO" id="GO:0005634">
    <property type="term" value="C:nucleus"/>
    <property type="evidence" value="ECO:0007669"/>
    <property type="project" value="UniProtKB-SubCell"/>
</dbReference>
<dbReference type="GO" id="GO:0000981">
    <property type="term" value="F:DNA-binding transcription factor activity, RNA polymerase II-specific"/>
    <property type="evidence" value="ECO:0007669"/>
    <property type="project" value="TreeGrafter"/>
</dbReference>
<evidence type="ECO:0000256" key="2">
    <source>
        <dbReference type="ARBA" id="ARBA00023015"/>
    </source>
</evidence>
<feature type="compositionally biased region" description="Polar residues" evidence="6">
    <location>
        <begin position="459"/>
        <end position="475"/>
    </location>
</feature>
<dbReference type="GO" id="GO:0000976">
    <property type="term" value="F:transcription cis-regulatory region binding"/>
    <property type="evidence" value="ECO:0007669"/>
    <property type="project" value="TreeGrafter"/>
</dbReference>
<comment type="subcellular location">
    <subcellularLocation>
        <location evidence="1">Nucleus</location>
    </subcellularLocation>
</comment>
<proteinExistence type="predicted"/>
<sequence>MYKLFPGFSFTGEQATTYLDIYQRELMPSFPFVVIPLSMDAHALYSQAPSLFWVTMAAVAPQPLAVQEELRQWLRQYMAEHMIVKQEKSLQLLQTLLVHLAWSDYHYYVYSDATNFLQLAMSLVIDLRLDKSPDMSTVLPKSLLGETWTVLNKSAPYRLGVPHTLVEKRAVLGFYHFSSMVSLLFRRVPQLPWNHYLGQCCDSLIDAREYEADLYAVALVRMQCISDKVSGFLPPTGTGDKDASVFRPPMEIAISGIRSELEKFAHSQPAVVSHNSEFEPLIGIEMAQLTVLADVFWAYYHGLVMRLYEPIISMRTPSIPNSDVFSSGNFRRTESLWQCLQSAADFFASLQNIPPTQLPLLPLTANALLALVIVTTSRLLLLESTNDWDAGPARRNLDFAAALTRVADQFEQADRWLQGAGRRRRPQEDTANSPCMYAFRLRWVRHWYLSKISDGEAPNPQQQERGMGPTPTQVSTANRWADVSLESMDMDFWPELFYGPIPETALPTPPVMGWQI</sequence>
<dbReference type="AlphaFoldDB" id="A0AB34G070"/>
<dbReference type="Proteomes" id="UP001163105">
    <property type="component" value="Unassembled WGS sequence"/>
</dbReference>
<keyword evidence="4" id="KW-0804">Transcription</keyword>
<accession>A0AB34G070</accession>
<evidence type="ECO:0000256" key="6">
    <source>
        <dbReference type="SAM" id="MobiDB-lite"/>
    </source>
</evidence>
<evidence type="ECO:0000256" key="3">
    <source>
        <dbReference type="ARBA" id="ARBA00023125"/>
    </source>
</evidence>
<name>A0AB34G070_9HYPO</name>
<keyword evidence="5" id="KW-0539">Nucleus</keyword>
<evidence type="ECO:0000256" key="4">
    <source>
        <dbReference type="ARBA" id="ARBA00023163"/>
    </source>
</evidence>
<evidence type="ECO:0000256" key="5">
    <source>
        <dbReference type="ARBA" id="ARBA00023242"/>
    </source>
</evidence>
<evidence type="ECO:0000313" key="7">
    <source>
        <dbReference type="EMBL" id="KAJ6444924.1"/>
    </source>
</evidence>
<evidence type="ECO:0000313" key="8">
    <source>
        <dbReference type="Proteomes" id="UP001163105"/>
    </source>
</evidence>
<keyword evidence="3" id="KW-0238">DNA-binding</keyword>